<accession>E2NHL5</accession>
<protein>
    <submittedName>
        <fullName evidence="2">Uncharacterized protein</fullName>
    </submittedName>
</protein>
<gene>
    <name evidence="2" type="ORF">BACCELL_03792</name>
</gene>
<proteinExistence type="predicted"/>
<organism evidence="2 3">
    <name type="scientific">Bacteroides cellulosilyticus DSM 14838</name>
    <dbReference type="NCBI Taxonomy" id="537012"/>
    <lineage>
        <taxon>Bacteria</taxon>
        <taxon>Pseudomonadati</taxon>
        <taxon>Bacteroidota</taxon>
        <taxon>Bacteroidia</taxon>
        <taxon>Bacteroidales</taxon>
        <taxon>Bacteroidaceae</taxon>
        <taxon>Bacteroides</taxon>
    </lineage>
</organism>
<reference evidence="2 3" key="1">
    <citation type="submission" date="2008-12" db="EMBL/GenBank/DDBJ databases">
        <authorList>
            <person name="Fulton L."/>
            <person name="Clifton S."/>
            <person name="Fulton B."/>
            <person name="Xu J."/>
            <person name="Minx P."/>
            <person name="Pepin K.H."/>
            <person name="Johnson M."/>
            <person name="Bhonagiri V."/>
            <person name="Nash W.E."/>
            <person name="Mardis E.R."/>
            <person name="Wilson R.K."/>
        </authorList>
    </citation>
    <scope>NUCLEOTIDE SEQUENCE [LARGE SCALE GENOMIC DNA]</scope>
    <source>
        <strain evidence="2 3">DSM 14838</strain>
    </source>
</reference>
<dbReference type="EMBL" id="ACCH01000280">
    <property type="protein sequence ID" value="EEF88579.1"/>
    <property type="molecule type" value="Genomic_DNA"/>
</dbReference>
<dbReference type="AlphaFoldDB" id="E2NHL5"/>
<name>E2NHL5_9BACE</name>
<dbReference type="Proteomes" id="UP000003711">
    <property type="component" value="Unassembled WGS sequence"/>
</dbReference>
<feature type="region of interest" description="Disordered" evidence="1">
    <location>
        <begin position="1"/>
        <end position="25"/>
    </location>
</feature>
<dbReference type="HOGENOM" id="CLU_3040218_0_0_10"/>
<evidence type="ECO:0000313" key="2">
    <source>
        <dbReference type="EMBL" id="EEF88579.1"/>
    </source>
</evidence>
<feature type="compositionally biased region" description="Polar residues" evidence="1">
    <location>
        <begin position="16"/>
        <end position="25"/>
    </location>
</feature>
<sequence>MSYTSLCRRSKHSLTTKKFTQSSGNDLKTVPFHYLALPCFFDKVSLSVVFFISH</sequence>
<evidence type="ECO:0000256" key="1">
    <source>
        <dbReference type="SAM" id="MobiDB-lite"/>
    </source>
</evidence>
<reference evidence="2 3" key="2">
    <citation type="submission" date="2009-01" db="EMBL/GenBank/DDBJ databases">
        <title>Draft genome sequence of Bacteroides cellulosilyticus (DSM 14838).</title>
        <authorList>
            <person name="Sudarsanam P."/>
            <person name="Ley R."/>
            <person name="Guruge J."/>
            <person name="Turnbaugh P.J."/>
            <person name="Mahowald M."/>
            <person name="Liep D."/>
            <person name="Gordon J."/>
        </authorList>
    </citation>
    <scope>NUCLEOTIDE SEQUENCE [LARGE SCALE GENOMIC DNA]</scope>
    <source>
        <strain evidence="2 3">DSM 14838</strain>
    </source>
</reference>
<evidence type="ECO:0000313" key="3">
    <source>
        <dbReference type="Proteomes" id="UP000003711"/>
    </source>
</evidence>
<comment type="caution">
    <text evidence="2">The sequence shown here is derived from an EMBL/GenBank/DDBJ whole genome shotgun (WGS) entry which is preliminary data.</text>
</comment>